<dbReference type="InterPro" id="IPR023351">
    <property type="entry name" value="YppE-like_sf"/>
</dbReference>
<protein>
    <submittedName>
        <fullName evidence="1">YppE family protein</fullName>
    </submittedName>
</protein>
<dbReference type="InterPro" id="IPR014913">
    <property type="entry name" value="YppE-like"/>
</dbReference>
<reference evidence="2" key="1">
    <citation type="journal article" date="2019" name="Int. J. Syst. Evol. Microbiol.">
        <title>The Global Catalogue of Microorganisms (GCM) 10K type strain sequencing project: providing services to taxonomists for standard genome sequencing and annotation.</title>
        <authorList>
            <consortium name="The Broad Institute Genomics Platform"/>
            <consortium name="The Broad Institute Genome Sequencing Center for Infectious Disease"/>
            <person name="Wu L."/>
            <person name="Ma J."/>
        </authorList>
    </citation>
    <scope>NUCLEOTIDE SEQUENCE [LARGE SCALE GENOMIC DNA]</scope>
    <source>
        <strain evidence="2">JCM 4738</strain>
    </source>
</reference>
<keyword evidence="2" id="KW-1185">Reference proteome</keyword>
<dbReference type="EMBL" id="JBHTCT010000032">
    <property type="protein sequence ID" value="MFC7365595.1"/>
    <property type="molecule type" value="Genomic_DNA"/>
</dbReference>
<evidence type="ECO:0000313" key="2">
    <source>
        <dbReference type="Proteomes" id="UP001596483"/>
    </source>
</evidence>
<dbReference type="Gene3D" id="1.20.120.440">
    <property type="entry name" value="YppE-like"/>
    <property type="match status" value="1"/>
</dbReference>
<evidence type="ECO:0000313" key="1">
    <source>
        <dbReference type="EMBL" id="MFC7365595.1"/>
    </source>
</evidence>
<organism evidence="1 2">
    <name type="scientific">Bhargavaea changchunensis</name>
    <dbReference type="NCBI Taxonomy" id="2134037"/>
    <lineage>
        <taxon>Bacteria</taxon>
        <taxon>Bacillati</taxon>
        <taxon>Bacillota</taxon>
        <taxon>Bacilli</taxon>
        <taxon>Bacillales</taxon>
        <taxon>Caryophanaceae</taxon>
        <taxon>Bhargavaea</taxon>
    </lineage>
</organism>
<sequence>MKLYEMTKELLDECGKCRPRHARMREEEREPDFFGEVKPYADPVHQLISDWKVMSEEWIRHERPKHVHEAQIENAADMMTQFIVQSFYPKTGKKRFYDSIQSAEYLLKTMIAAMEEGTDGAEQTKDHR</sequence>
<accession>A0ABW2NIL8</accession>
<dbReference type="Pfam" id="PF08807">
    <property type="entry name" value="DUF1798"/>
    <property type="match status" value="1"/>
</dbReference>
<proteinExistence type="predicted"/>
<gene>
    <name evidence="1" type="ORF">ACFQQH_10770</name>
</gene>
<comment type="caution">
    <text evidence="1">The sequence shown here is derived from an EMBL/GenBank/DDBJ whole genome shotgun (WGS) entry which is preliminary data.</text>
</comment>
<dbReference type="Proteomes" id="UP001596483">
    <property type="component" value="Unassembled WGS sequence"/>
</dbReference>
<dbReference type="SUPFAM" id="SSF140415">
    <property type="entry name" value="YppE-like"/>
    <property type="match status" value="1"/>
</dbReference>
<dbReference type="RefSeq" id="WP_157295091.1">
    <property type="nucleotide sequence ID" value="NZ_JBHTCT010000032.1"/>
</dbReference>
<name>A0ABW2NIL8_9BACL</name>